<dbReference type="CDD" id="cd01948">
    <property type="entry name" value="EAL"/>
    <property type="match status" value="1"/>
</dbReference>
<evidence type="ECO:0000313" key="5">
    <source>
        <dbReference type="EMBL" id="ABC28939.1"/>
    </source>
</evidence>
<dbReference type="AlphaFoldDB" id="Q2SK85"/>
<evidence type="ECO:0000313" key="6">
    <source>
        <dbReference type="Proteomes" id="UP000000238"/>
    </source>
</evidence>
<dbReference type="InterPro" id="IPR035919">
    <property type="entry name" value="EAL_sf"/>
</dbReference>
<proteinExistence type="predicted"/>
<organism evidence="5 6">
    <name type="scientific">Hahella chejuensis (strain KCTC 2396)</name>
    <dbReference type="NCBI Taxonomy" id="349521"/>
    <lineage>
        <taxon>Bacteria</taxon>
        <taxon>Pseudomonadati</taxon>
        <taxon>Pseudomonadota</taxon>
        <taxon>Gammaproteobacteria</taxon>
        <taxon>Oceanospirillales</taxon>
        <taxon>Hahellaceae</taxon>
        <taxon>Hahella</taxon>
    </lineage>
</organism>
<dbReference type="RefSeq" id="WP_011396010.1">
    <property type="nucleotide sequence ID" value="NC_007645.1"/>
</dbReference>
<keyword evidence="1" id="KW-0812">Transmembrane</keyword>
<dbReference type="CDD" id="cd01949">
    <property type="entry name" value="GGDEF"/>
    <property type="match status" value="1"/>
</dbReference>
<feature type="domain" description="HAMP" evidence="3">
    <location>
        <begin position="313"/>
        <end position="364"/>
    </location>
</feature>
<evidence type="ECO:0000259" key="4">
    <source>
        <dbReference type="PROSITE" id="PS50887"/>
    </source>
</evidence>
<name>Q2SK85_HAHCH</name>
<dbReference type="EMBL" id="CP000155">
    <property type="protein sequence ID" value="ABC28939.1"/>
    <property type="molecule type" value="Genomic_DNA"/>
</dbReference>
<dbReference type="KEGG" id="hch:HCH_02110"/>
<dbReference type="STRING" id="349521.HCH_02110"/>
<dbReference type="Pfam" id="PF00563">
    <property type="entry name" value="EAL"/>
    <property type="match status" value="1"/>
</dbReference>
<dbReference type="PANTHER" id="PTHR44757">
    <property type="entry name" value="DIGUANYLATE CYCLASE DGCP"/>
    <property type="match status" value="1"/>
</dbReference>
<dbReference type="Gene3D" id="3.20.20.450">
    <property type="entry name" value="EAL domain"/>
    <property type="match status" value="1"/>
</dbReference>
<dbReference type="InterPro" id="IPR043128">
    <property type="entry name" value="Rev_trsase/Diguanyl_cyclase"/>
</dbReference>
<evidence type="ECO:0000256" key="1">
    <source>
        <dbReference type="SAM" id="Phobius"/>
    </source>
</evidence>
<dbReference type="Gene3D" id="6.10.340.10">
    <property type="match status" value="1"/>
</dbReference>
<dbReference type="PANTHER" id="PTHR44757:SF2">
    <property type="entry name" value="BIOFILM ARCHITECTURE MAINTENANCE PROTEIN MBAA"/>
    <property type="match status" value="1"/>
</dbReference>
<dbReference type="PROSITE" id="PS50885">
    <property type="entry name" value="HAMP"/>
    <property type="match status" value="1"/>
</dbReference>
<accession>Q2SK85</accession>
<feature type="domain" description="GGDEF" evidence="4">
    <location>
        <begin position="400"/>
        <end position="548"/>
    </location>
</feature>
<keyword evidence="6" id="KW-1185">Reference proteome</keyword>
<dbReference type="OrthoDB" id="6168558at2"/>
<dbReference type="NCBIfam" id="TIGR00254">
    <property type="entry name" value="GGDEF"/>
    <property type="match status" value="1"/>
</dbReference>
<dbReference type="InterPro" id="IPR029787">
    <property type="entry name" value="Nucleotide_cyclase"/>
</dbReference>
<dbReference type="SUPFAM" id="SSF141868">
    <property type="entry name" value="EAL domain-like"/>
    <property type="match status" value="1"/>
</dbReference>
<dbReference type="PROSITE" id="PS50887">
    <property type="entry name" value="GGDEF"/>
    <property type="match status" value="1"/>
</dbReference>
<dbReference type="PROSITE" id="PS50883">
    <property type="entry name" value="EAL"/>
    <property type="match status" value="1"/>
</dbReference>
<dbReference type="GO" id="GO:0007165">
    <property type="term" value="P:signal transduction"/>
    <property type="evidence" value="ECO:0007669"/>
    <property type="project" value="InterPro"/>
</dbReference>
<dbReference type="Proteomes" id="UP000000238">
    <property type="component" value="Chromosome"/>
</dbReference>
<dbReference type="Pfam" id="PF00990">
    <property type="entry name" value="GGDEF"/>
    <property type="match status" value="2"/>
</dbReference>
<dbReference type="InterPro" id="IPR001633">
    <property type="entry name" value="EAL_dom"/>
</dbReference>
<dbReference type="HOGENOM" id="CLU_000445_70_44_6"/>
<dbReference type="InterPro" id="IPR052155">
    <property type="entry name" value="Biofilm_reg_signaling"/>
</dbReference>
<dbReference type="eggNOG" id="COG5001">
    <property type="taxonomic scope" value="Bacteria"/>
</dbReference>
<protein>
    <submittedName>
        <fullName evidence="5">Predicted signal transduction protein containing a membrane domain, an EAL and a GGDEF domain</fullName>
    </submittedName>
</protein>
<evidence type="ECO:0000259" key="3">
    <source>
        <dbReference type="PROSITE" id="PS50885"/>
    </source>
</evidence>
<dbReference type="InterPro" id="IPR000160">
    <property type="entry name" value="GGDEF_dom"/>
</dbReference>
<dbReference type="SMART" id="SM00052">
    <property type="entry name" value="EAL"/>
    <property type="match status" value="1"/>
</dbReference>
<dbReference type="SMART" id="SM00267">
    <property type="entry name" value="GGDEF"/>
    <property type="match status" value="1"/>
</dbReference>
<evidence type="ECO:0000259" key="2">
    <source>
        <dbReference type="PROSITE" id="PS50883"/>
    </source>
</evidence>
<dbReference type="InterPro" id="IPR003660">
    <property type="entry name" value="HAMP_dom"/>
</dbReference>
<keyword evidence="1" id="KW-1133">Transmembrane helix</keyword>
<feature type="domain" description="EAL" evidence="2">
    <location>
        <begin position="557"/>
        <end position="811"/>
    </location>
</feature>
<feature type="transmembrane region" description="Helical" evidence="1">
    <location>
        <begin position="288"/>
        <end position="308"/>
    </location>
</feature>
<keyword evidence="1" id="KW-0472">Membrane</keyword>
<dbReference type="GO" id="GO:0016020">
    <property type="term" value="C:membrane"/>
    <property type="evidence" value="ECO:0007669"/>
    <property type="project" value="InterPro"/>
</dbReference>
<dbReference type="SUPFAM" id="SSF55073">
    <property type="entry name" value="Nucleotide cyclase"/>
    <property type="match status" value="1"/>
</dbReference>
<gene>
    <name evidence="5" type="ordered locus">HCH_02110</name>
</gene>
<sequence length="824" mass="93055">MLKLQLRARIFLFTLPFIVLPLLMFGSLSYLYIRENTMRILEHQLDLSLRSGRDELNKDFSSARANLELFVSNDIIRRYLNLPDTVRYKVMQPALLGLFADYRKAFPSYVDIALLLPDGSIDSRDAEDPKVPSKYQDFIERVAAQRPSYAEQLFFVEEGGYIEYVQAQRIDHRNEAVEYLGTTDLTKGYLLVVMRIEDVLQMLRKKLNNPEGYVVISDPQGESYFLNDKELKLWAPLVKQIITSGIGRLRGFTLRGQDYLGGFYRVNEQLFITGIVTEEVVDRMVTPILIALGWFIVIVIIVAFLLIYSKLNKLLLEPINRLQRQIAAFRSGAEIAWVFDSNDELSRLSAEFEEMASAQRGQIERVKGLSNLDPLTGLPNRTAFSGILEKAVSYTRRQDQALAVLFIDIDHFKRINETYGSKVGDELFRQVADRISASLRLSDEVARQVMTEFGDMDRVLVRTGGDEFTVLLRDIRKAHQVSLVASRILASFDHPFTLDEHSVSMSVSIGIALYPVDGQTPELLLKSADLAMYEAKQAGGACFRFFTHALNTSAEKRLQLERDIQDGLIVKEFTVYLQPRVNLRTGIATEFEAVARWNHPRLGVLLPEQFISVAEESGHLIELGKQLLEAVCNAIKTLQQNVGNDVKVSFNLAPHHLRMNEVLSEISNCLERYGLPGETLELEITEDLLKAENKDALILLNRLRERGVSVALDDFGSGDSSLSALRRAPIDTLKVSPNFMQELYVDKESPVVLRAICDLARSLELKVVVQGVESRAQVEQALTVGADQAQGHYLSEAAPVEDVRVDYRIKIFDLPTGERGGIRV</sequence>
<reference evidence="5 6" key="1">
    <citation type="journal article" date="2005" name="Nucleic Acids Res.">
        <title>Genomic blueprint of Hahella chejuensis, a marine microbe producing an algicidal agent.</title>
        <authorList>
            <person name="Jeong H."/>
            <person name="Yim J.H."/>
            <person name="Lee C."/>
            <person name="Choi S.-H."/>
            <person name="Park Y.K."/>
            <person name="Yoon S.H."/>
            <person name="Hur C.-G."/>
            <person name="Kang H.-Y."/>
            <person name="Kim D."/>
            <person name="Lee H.H."/>
            <person name="Park K.H."/>
            <person name="Park S.-H."/>
            <person name="Park H.-S."/>
            <person name="Lee H.K."/>
            <person name="Oh T.K."/>
            <person name="Kim J.F."/>
        </authorList>
    </citation>
    <scope>NUCLEOTIDE SEQUENCE [LARGE SCALE GENOMIC DNA]</scope>
    <source>
        <strain evidence="5 6">KCTC 2396</strain>
    </source>
</reference>
<dbReference type="Gene3D" id="3.30.70.270">
    <property type="match status" value="1"/>
</dbReference>
<feature type="transmembrane region" description="Helical" evidence="1">
    <location>
        <begin position="12"/>
        <end position="33"/>
    </location>
</feature>